<dbReference type="AlphaFoldDB" id="A0A942I7U2"/>
<gene>
    <name evidence="1" type="ORF">KEU06_08795</name>
</gene>
<protein>
    <submittedName>
        <fullName evidence="1">Uncharacterized protein</fullName>
    </submittedName>
</protein>
<comment type="caution">
    <text evidence="1">The sequence shown here is derived from an EMBL/GenBank/DDBJ whole genome shotgun (WGS) entry which is preliminary data.</text>
</comment>
<evidence type="ECO:0000313" key="1">
    <source>
        <dbReference type="EMBL" id="MBS3648725.1"/>
    </source>
</evidence>
<evidence type="ECO:0000313" key="2">
    <source>
        <dbReference type="Proteomes" id="UP000680348"/>
    </source>
</evidence>
<dbReference type="RefSeq" id="WP_188254290.1">
    <property type="nucleotide sequence ID" value="NZ_JABVCF010000004.1"/>
</dbReference>
<proteinExistence type="predicted"/>
<dbReference type="Proteomes" id="UP000680348">
    <property type="component" value="Unassembled WGS sequence"/>
</dbReference>
<dbReference type="EMBL" id="JAGWCR010000004">
    <property type="protein sequence ID" value="MBS3648725.1"/>
    <property type="molecule type" value="Genomic_DNA"/>
</dbReference>
<name>A0A942I7U2_9HYPH</name>
<sequence length="80" mass="8578">MDLIVRLLIRLGLIDGKTFDKAVNKLASVDAYIEKLEAQEKAKEVAAQKVADRALLTASTAAEKAKDASALRATLPKINA</sequence>
<keyword evidence="2" id="KW-1185">Reference proteome</keyword>
<reference evidence="1" key="1">
    <citation type="submission" date="2021-04" db="EMBL/GenBank/DDBJ databases">
        <title>Pseudaminobacter soli sp. nov., isolated from paddy soil contaminated by heavy metals.</title>
        <authorList>
            <person name="Zhang K."/>
        </authorList>
    </citation>
    <scope>NUCLEOTIDE SEQUENCE</scope>
    <source>
        <strain evidence="1">19-2017</strain>
    </source>
</reference>
<accession>A0A942I7U2</accession>
<organism evidence="1 2">
    <name type="scientific">Pseudaminobacter soli</name>
    <name type="common">ex Zhang et al. 2022</name>
    <dbReference type="NCBI Taxonomy" id="2831468"/>
    <lineage>
        <taxon>Bacteria</taxon>
        <taxon>Pseudomonadati</taxon>
        <taxon>Pseudomonadota</taxon>
        <taxon>Alphaproteobacteria</taxon>
        <taxon>Hyphomicrobiales</taxon>
        <taxon>Phyllobacteriaceae</taxon>
        <taxon>Pseudaminobacter</taxon>
    </lineage>
</organism>